<keyword evidence="4" id="KW-1185">Reference proteome</keyword>
<reference evidence="3" key="1">
    <citation type="journal article" date="2020" name="Stud. Mycol.">
        <title>101 Dothideomycetes genomes: a test case for predicting lifestyles and emergence of pathogens.</title>
        <authorList>
            <person name="Haridas S."/>
            <person name="Albert R."/>
            <person name="Binder M."/>
            <person name="Bloem J."/>
            <person name="Labutti K."/>
            <person name="Salamov A."/>
            <person name="Andreopoulos B."/>
            <person name="Baker S."/>
            <person name="Barry K."/>
            <person name="Bills G."/>
            <person name="Bluhm B."/>
            <person name="Cannon C."/>
            <person name="Castanera R."/>
            <person name="Culley D."/>
            <person name="Daum C."/>
            <person name="Ezra D."/>
            <person name="Gonzalez J."/>
            <person name="Henrissat B."/>
            <person name="Kuo A."/>
            <person name="Liang C."/>
            <person name="Lipzen A."/>
            <person name="Lutzoni F."/>
            <person name="Magnuson J."/>
            <person name="Mondo S."/>
            <person name="Nolan M."/>
            <person name="Ohm R."/>
            <person name="Pangilinan J."/>
            <person name="Park H.-J."/>
            <person name="Ramirez L."/>
            <person name="Alfaro M."/>
            <person name="Sun H."/>
            <person name="Tritt A."/>
            <person name="Yoshinaga Y."/>
            <person name="Zwiers L.-H."/>
            <person name="Turgeon B."/>
            <person name="Goodwin S."/>
            <person name="Spatafora J."/>
            <person name="Crous P."/>
            <person name="Grigoriev I."/>
        </authorList>
    </citation>
    <scope>NUCLEOTIDE SEQUENCE</scope>
    <source>
        <strain evidence="3">CBS 207.26</strain>
    </source>
</reference>
<evidence type="ECO:0000313" key="3">
    <source>
        <dbReference type="EMBL" id="KAF2185607.1"/>
    </source>
</evidence>
<protein>
    <submittedName>
        <fullName evidence="3">Uncharacterized protein</fullName>
    </submittedName>
</protein>
<sequence length="97" mass="10351">MRASARNRAAARQMRVPAEHLCALAVCGLIETCFFGITHAYALYAAGPVNNSAQIVLGETCATTAIGWDSETQGVVSSRATGSQTSASTRFRKLHHR</sequence>
<accession>A0A6A6E0X8</accession>
<keyword evidence="2" id="KW-0472">Membrane</keyword>
<feature type="compositionally biased region" description="Polar residues" evidence="1">
    <location>
        <begin position="74"/>
        <end position="89"/>
    </location>
</feature>
<dbReference type="EMBL" id="ML994633">
    <property type="protein sequence ID" value="KAF2185607.1"/>
    <property type="molecule type" value="Genomic_DNA"/>
</dbReference>
<name>A0A6A6E0X8_9PEZI</name>
<dbReference type="AlphaFoldDB" id="A0A6A6E0X8"/>
<dbReference type="Proteomes" id="UP000800200">
    <property type="component" value="Unassembled WGS sequence"/>
</dbReference>
<keyword evidence="2" id="KW-1133">Transmembrane helix</keyword>
<feature type="region of interest" description="Disordered" evidence="1">
    <location>
        <begin position="74"/>
        <end position="97"/>
    </location>
</feature>
<feature type="transmembrane region" description="Helical" evidence="2">
    <location>
        <begin position="21"/>
        <end position="44"/>
    </location>
</feature>
<evidence type="ECO:0000256" key="2">
    <source>
        <dbReference type="SAM" id="Phobius"/>
    </source>
</evidence>
<gene>
    <name evidence="3" type="ORF">K469DRAFT_707836</name>
</gene>
<evidence type="ECO:0000313" key="4">
    <source>
        <dbReference type="Proteomes" id="UP000800200"/>
    </source>
</evidence>
<organism evidence="3 4">
    <name type="scientific">Zopfia rhizophila CBS 207.26</name>
    <dbReference type="NCBI Taxonomy" id="1314779"/>
    <lineage>
        <taxon>Eukaryota</taxon>
        <taxon>Fungi</taxon>
        <taxon>Dikarya</taxon>
        <taxon>Ascomycota</taxon>
        <taxon>Pezizomycotina</taxon>
        <taxon>Dothideomycetes</taxon>
        <taxon>Dothideomycetes incertae sedis</taxon>
        <taxon>Zopfiaceae</taxon>
        <taxon>Zopfia</taxon>
    </lineage>
</organism>
<proteinExistence type="predicted"/>
<keyword evidence="2" id="KW-0812">Transmembrane</keyword>
<evidence type="ECO:0000256" key="1">
    <source>
        <dbReference type="SAM" id="MobiDB-lite"/>
    </source>
</evidence>